<dbReference type="Gene3D" id="2.60.40.1820">
    <property type="match status" value="1"/>
</dbReference>
<comment type="similarity">
    <text evidence="1">Belongs to the LEA type 2 family.</text>
</comment>
<gene>
    <name evidence="3" type="ORF">M569_15403</name>
</gene>
<accession>S8BYE7</accession>
<dbReference type="FunFam" id="2.60.40.1820:FF:000001">
    <property type="entry name" value="Desiccation protectant protein Lea14-like"/>
    <property type="match status" value="1"/>
</dbReference>
<dbReference type="EMBL" id="AUSU01008387">
    <property type="protein sequence ID" value="EPS59404.1"/>
    <property type="molecule type" value="Genomic_DNA"/>
</dbReference>
<sequence length="157" mass="16873">LIEHAKKFVADKISDMPKPEATVTDVDFKGFSLDGITLLAKVAVSNPYDVAIPICEISYVLKSSDRRVASGNIPDPGSLEGKEKTMLDVTVKVPHSAVVSLIRDIGADWDVDYLLELGLIIDLPLIGNFTIPIAYAGAMKLPTLSDLFGGKSSDEVE</sequence>
<evidence type="ECO:0000256" key="1">
    <source>
        <dbReference type="ARBA" id="ARBA00005960"/>
    </source>
</evidence>
<proteinExistence type="inferred from homology"/>
<evidence type="ECO:0000313" key="3">
    <source>
        <dbReference type="EMBL" id="EPS59404.1"/>
    </source>
</evidence>
<protein>
    <recommendedName>
        <fullName evidence="2">Water stress and hypersensitive response domain-containing protein</fullName>
    </recommendedName>
</protein>
<dbReference type="Pfam" id="PF03168">
    <property type="entry name" value="LEA_2"/>
    <property type="match status" value="1"/>
</dbReference>
<dbReference type="AlphaFoldDB" id="S8BYE7"/>
<dbReference type="GO" id="GO:0005829">
    <property type="term" value="C:cytosol"/>
    <property type="evidence" value="ECO:0007669"/>
    <property type="project" value="TreeGrafter"/>
</dbReference>
<feature type="non-terminal residue" evidence="3">
    <location>
        <position position="157"/>
    </location>
</feature>
<dbReference type="GO" id="GO:0009269">
    <property type="term" value="P:response to desiccation"/>
    <property type="evidence" value="ECO:0007669"/>
    <property type="project" value="InterPro"/>
</dbReference>
<dbReference type="PANTHER" id="PTHR31459">
    <property type="match status" value="1"/>
</dbReference>
<keyword evidence="4" id="KW-1185">Reference proteome</keyword>
<dbReference type="InterPro" id="IPR004864">
    <property type="entry name" value="LEA_2"/>
</dbReference>
<name>S8BYE7_9LAMI</name>
<feature type="non-terminal residue" evidence="3">
    <location>
        <position position="1"/>
    </location>
</feature>
<dbReference type="InterPro" id="IPR013990">
    <property type="entry name" value="WHy-dom"/>
</dbReference>
<feature type="domain" description="Water stress and hypersensitive response" evidence="2">
    <location>
        <begin position="21"/>
        <end position="138"/>
    </location>
</feature>
<dbReference type="SUPFAM" id="SSF117070">
    <property type="entry name" value="LEA14-like"/>
    <property type="match status" value="1"/>
</dbReference>
<organism evidence="3 4">
    <name type="scientific">Genlisea aurea</name>
    <dbReference type="NCBI Taxonomy" id="192259"/>
    <lineage>
        <taxon>Eukaryota</taxon>
        <taxon>Viridiplantae</taxon>
        <taxon>Streptophyta</taxon>
        <taxon>Embryophyta</taxon>
        <taxon>Tracheophyta</taxon>
        <taxon>Spermatophyta</taxon>
        <taxon>Magnoliopsida</taxon>
        <taxon>eudicotyledons</taxon>
        <taxon>Gunneridae</taxon>
        <taxon>Pentapetalae</taxon>
        <taxon>asterids</taxon>
        <taxon>lamiids</taxon>
        <taxon>Lamiales</taxon>
        <taxon>Lentibulariaceae</taxon>
        <taxon>Genlisea</taxon>
    </lineage>
</organism>
<dbReference type="SMART" id="SM00769">
    <property type="entry name" value="WHy"/>
    <property type="match status" value="1"/>
</dbReference>
<evidence type="ECO:0000313" key="4">
    <source>
        <dbReference type="Proteomes" id="UP000015453"/>
    </source>
</evidence>
<dbReference type="InterPro" id="IPR045043">
    <property type="entry name" value="Lea14-like"/>
</dbReference>
<evidence type="ECO:0000259" key="2">
    <source>
        <dbReference type="SMART" id="SM00769"/>
    </source>
</evidence>
<dbReference type="OrthoDB" id="588983at2759"/>
<dbReference type="Proteomes" id="UP000015453">
    <property type="component" value="Unassembled WGS sequence"/>
</dbReference>
<reference evidence="3 4" key="1">
    <citation type="journal article" date="2013" name="BMC Genomics">
        <title>The miniature genome of a carnivorous plant Genlisea aurea contains a low number of genes and short non-coding sequences.</title>
        <authorList>
            <person name="Leushkin E.V."/>
            <person name="Sutormin R.A."/>
            <person name="Nabieva E.R."/>
            <person name="Penin A.A."/>
            <person name="Kondrashov A.S."/>
            <person name="Logacheva M.D."/>
        </authorList>
    </citation>
    <scope>NUCLEOTIDE SEQUENCE [LARGE SCALE GENOMIC DNA]</scope>
</reference>
<comment type="caution">
    <text evidence="3">The sequence shown here is derived from an EMBL/GenBank/DDBJ whole genome shotgun (WGS) entry which is preliminary data.</text>
</comment>
<dbReference type="PANTHER" id="PTHR31459:SF19">
    <property type="entry name" value="DESICCATION-RELATED PROTEIN LEA14-RELATED"/>
    <property type="match status" value="1"/>
</dbReference>